<evidence type="ECO:0000256" key="1">
    <source>
        <dbReference type="ARBA" id="ARBA00004123"/>
    </source>
</evidence>
<dbReference type="AlphaFoldDB" id="A0A8J5IEL8"/>
<dbReference type="InterPro" id="IPR036236">
    <property type="entry name" value="Znf_C2H2_sf"/>
</dbReference>
<evidence type="ECO:0000256" key="3">
    <source>
        <dbReference type="ARBA" id="ARBA00022771"/>
    </source>
</evidence>
<dbReference type="SUPFAM" id="SSF57667">
    <property type="entry name" value="beta-beta-alpha zinc fingers"/>
    <property type="match status" value="1"/>
</dbReference>
<dbReference type="Pfam" id="PF06220">
    <property type="entry name" value="zf-U1"/>
    <property type="match status" value="1"/>
</dbReference>
<dbReference type="GO" id="GO:0003723">
    <property type="term" value="F:RNA binding"/>
    <property type="evidence" value="ECO:0007669"/>
    <property type="project" value="TreeGrafter"/>
</dbReference>
<comment type="caution">
    <text evidence="9">The sequence shown here is derived from an EMBL/GenBank/DDBJ whole genome shotgun (WGS) entry which is preliminary data.</text>
</comment>
<dbReference type="Proteomes" id="UP000734854">
    <property type="component" value="Unassembled WGS sequence"/>
</dbReference>
<dbReference type="InterPro" id="IPR003604">
    <property type="entry name" value="Matrin/U1-like-C_Znf_C2H2"/>
</dbReference>
<keyword evidence="3" id="KW-0863">Zinc-finger</keyword>
<proteinExistence type="predicted"/>
<gene>
    <name evidence="9" type="ORF">ZIOFF_004233</name>
</gene>
<dbReference type="GO" id="GO:0008270">
    <property type="term" value="F:zinc ion binding"/>
    <property type="evidence" value="ECO:0007669"/>
    <property type="project" value="UniProtKB-KW"/>
</dbReference>
<comment type="subcellular location">
    <subcellularLocation>
        <location evidence="1">Nucleus</location>
    </subcellularLocation>
</comment>
<dbReference type="InterPro" id="IPR040023">
    <property type="entry name" value="WBP4"/>
</dbReference>
<dbReference type="PANTHER" id="PTHR13173">
    <property type="entry name" value="WW DOMAIN BINDING PROTEIN 4"/>
    <property type="match status" value="1"/>
</dbReference>
<keyword evidence="10" id="KW-1185">Reference proteome</keyword>
<reference evidence="9 10" key="1">
    <citation type="submission" date="2020-08" db="EMBL/GenBank/DDBJ databases">
        <title>Plant Genome Project.</title>
        <authorList>
            <person name="Zhang R.-G."/>
        </authorList>
    </citation>
    <scope>NUCLEOTIDE SEQUENCE [LARGE SCALE GENOMIC DNA]</scope>
    <source>
        <tissue evidence="9">Rhizome</tissue>
    </source>
</reference>
<dbReference type="GO" id="GO:0000398">
    <property type="term" value="P:mRNA splicing, via spliceosome"/>
    <property type="evidence" value="ECO:0007669"/>
    <property type="project" value="InterPro"/>
</dbReference>
<keyword evidence="5" id="KW-0539">Nucleus</keyword>
<name>A0A8J5IEL8_ZINOF</name>
<protein>
    <recommendedName>
        <fullName evidence="8">Matrin-type domain-containing protein</fullName>
    </recommendedName>
</protein>
<feature type="compositionally biased region" description="Polar residues" evidence="7">
    <location>
        <begin position="116"/>
        <end position="135"/>
    </location>
</feature>
<evidence type="ECO:0000256" key="5">
    <source>
        <dbReference type="ARBA" id="ARBA00023242"/>
    </source>
</evidence>
<accession>A0A8J5IEL8</accession>
<sequence>MLVWLVQTKCPKQGMPLEYWVSQGNKWCDFCKIYISNNPLSIRTHELGQRHKDNATKKLATVRKESAAKEKQLKAAARALKDIEAKAKQSYQKDLASLGRTGPSTGLEPNEKNTDKSQCSSVTKSGYGIASNSKGGPSPGRVVSTLLNPTRAVKGAASSIAVNKRKKDDGKAKVITKEEAEALKTREAARKRMEEREKPFMGLYKSY</sequence>
<feature type="coiled-coil region" evidence="6">
    <location>
        <begin position="52"/>
        <end position="93"/>
    </location>
</feature>
<dbReference type="EMBL" id="JACMSC010000001">
    <property type="protein sequence ID" value="KAG6539080.1"/>
    <property type="molecule type" value="Genomic_DNA"/>
</dbReference>
<keyword evidence="4" id="KW-0862">Zinc</keyword>
<evidence type="ECO:0000256" key="4">
    <source>
        <dbReference type="ARBA" id="ARBA00022833"/>
    </source>
</evidence>
<evidence type="ECO:0000256" key="7">
    <source>
        <dbReference type="SAM" id="MobiDB-lite"/>
    </source>
</evidence>
<keyword evidence="2" id="KW-0479">Metal-binding</keyword>
<evidence type="ECO:0000313" key="10">
    <source>
        <dbReference type="Proteomes" id="UP000734854"/>
    </source>
</evidence>
<evidence type="ECO:0000313" key="9">
    <source>
        <dbReference type="EMBL" id="KAG6539080.1"/>
    </source>
</evidence>
<keyword evidence="6" id="KW-0175">Coiled coil</keyword>
<evidence type="ECO:0000256" key="6">
    <source>
        <dbReference type="SAM" id="Coils"/>
    </source>
</evidence>
<dbReference type="PROSITE" id="PS50171">
    <property type="entry name" value="ZF_MATRIN"/>
    <property type="match status" value="1"/>
</dbReference>
<evidence type="ECO:0000259" key="8">
    <source>
        <dbReference type="PROSITE" id="PS50171"/>
    </source>
</evidence>
<feature type="region of interest" description="Disordered" evidence="7">
    <location>
        <begin position="94"/>
        <end position="141"/>
    </location>
</feature>
<evidence type="ECO:0000256" key="2">
    <source>
        <dbReference type="ARBA" id="ARBA00022723"/>
    </source>
</evidence>
<dbReference type="GO" id="GO:0071011">
    <property type="term" value="C:precatalytic spliceosome"/>
    <property type="evidence" value="ECO:0007669"/>
    <property type="project" value="TreeGrafter"/>
</dbReference>
<dbReference type="PANTHER" id="PTHR13173:SF10">
    <property type="entry name" value="WW DOMAIN-BINDING PROTEIN 4"/>
    <property type="match status" value="1"/>
</dbReference>
<organism evidence="9 10">
    <name type="scientific">Zingiber officinale</name>
    <name type="common">Ginger</name>
    <name type="synonym">Amomum zingiber</name>
    <dbReference type="NCBI Taxonomy" id="94328"/>
    <lineage>
        <taxon>Eukaryota</taxon>
        <taxon>Viridiplantae</taxon>
        <taxon>Streptophyta</taxon>
        <taxon>Embryophyta</taxon>
        <taxon>Tracheophyta</taxon>
        <taxon>Spermatophyta</taxon>
        <taxon>Magnoliopsida</taxon>
        <taxon>Liliopsida</taxon>
        <taxon>Zingiberales</taxon>
        <taxon>Zingiberaceae</taxon>
        <taxon>Zingiber</taxon>
    </lineage>
</organism>
<dbReference type="Gene3D" id="3.30.160.60">
    <property type="entry name" value="Classic Zinc Finger"/>
    <property type="match status" value="1"/>
</dbReference>
<dbReference type="InterPro" id="IPR013085">
    <property type="entry name" value="U1-CZ_Znf_C2H2"/>
</dbReference>
<feature type="domain" description="Matrin-type" evidence="8">
    <location>
        <begin position="26"/>
        <end position="57"/>
    </location>
</feature>
<dbReference type="InterPro" id="IPR000690">
    <property type="entry name" value="Matrin/U1-C_Znf_C2H2"/>
</dbReference>
<dbReference type="SMART" id="SM00451">
    <property type="entry name" value="ZnF_U1"/>
    <property type="match status" value="1"/>
</dbReference>